<feature type="domain" description="AMP-binding enzyme C-terminal" evidence="8">
    <location>
        <begin position="456"/>
        <end position="531"/>
    </location>
</feature>
<evidence type="ECO:0000259" key="8">
    <source>
        <dbReference type="Pfam" id="PF13193"/>
    </source>
</evidence>
<evidence type="ECO:0000256" key="6">
    <source>
        <dbReference type="SAM" id="MobiDB-lite"/>
    </source>
</evidence>
<dbReference type="Pfam" id="PF13193">
    <property type="entry name" value="AMP-binding_C"/>
    <property type="match status" value="1"/>
</dbReference>
<feature type="region of interest" description="Disordered" evidence="6">
    <location>
        <begin position="1"/>
        <end position="24"/>
    </location>
</feature>
<evidence type="ECO:0000256" key="3">
    <source>
        <dbReference type="ARBA" id="ARBA00022598"/>
    </source>
</evidence>
<dbReference type="EMBL" id="CP136893">
    <property type="protein sequence ID" value="WOL04146.1"/>
    <property type="molecule type" value="Genomic_DNA"/>
</dbReference>
<organism evidence="9 10">
    <name type="scientific">Canna indica</name>
    <name type="common">Indian-shot</name>
    <dbReference type="NCBI Taxonomy" id="4628"/>
    <lineage>
        <taxon>Eukaryota</taxon>
        <taxon>Viridiplantae</taxon>
        <taxon>Streptophyta</taxon>
        <taxon>Embryophyta</taxon>
        <taxon>Tracheophyta</taxon>
        <taxon>Spermatophyta</taxon>
        <taxon>Magnoliopsida</taxon>
        <taxon>Liliopsida</taxon>
        <taxon>Zingiberales</taxon>
        <taxon>Cannaceae</taxon>
        <taxon>Canna</taxon>
    </lineage>
</organism>
<keyword evidence="10" id="KW-1185">Reference proteome</keyword>
<evidence type="ECO:0000259" key="7">
    <source>
        <dbReference type="Pfam" id="PF00501"/>
    </source>
</evidence>
<sequence length="548" mass="59055">MEERVVFPTLPSPSPSPSVDPRSGFAAASRTFHSLRPPLPLPPPDRPLSFASYAISLLPSPLPSVPAVIDAATGDSISFSDLISQVRSLAAALRSDAGLTKGHVAFILAPTRLDIPSLYLALLSIGVVVSAANPLSTPHELARLVDLSKPCIAFVTSDTAAKLPRGVATILLDSPRFRSYLKYEAREVVPEEEVGQLDVAVIQYSSGTTGMVKAAALTHQNFIAMTAGFHAIRGRDQRKVTLIGAPLFHSMGFFFLLKGLALGETIVVLGGGGGVKEMLRAAEKYRVTAMTASPPVVVAMARWPERLDLKTLENVTSGGAPLPEAAAKRFMARFPGVELRQGYGSTEAGGISRMIDHEECRQVRSVGRLSQNVEAKVVDTATGETLSVGQPGELWLRGPSIMKGYVGNDEANAATFNSGWLKTGDICYFDQDGFLYIVDRLKELIKYKAYQVPPAELEHLLQFLPGVADAAVIPYPDEEAGQIPMAFIVRQQGSNLSEIEVMNFIAKQVAPYKKIRKVVFINSIPKTPSGKILRGELRKHAVSSMSKL</sequence>
<feature type="domain" description="AMP-dependent synthetase/ligase" evidence="7">
    <location>
        <begin position="63"/>
        <end position="405"/>
    </location>
</feature>
<comment type="catalytic activity">
    <reaction evidence="5">
        <text>(E)-4-coumarate + ATP + CoA = (E)-4-coumaroyl-CoA + AMP + diphosphate</text>
        <dbReference type="Rhea" id="RHEA:19641"/>
        <dbReference type="ChEBI" id="CHEBI:12876"/>
        <dbReference type="ChEBI" id="CHEBI:30616"/>
        <dbReference type="ChEBI" id="CHEBI:33019"/>
        <dbReference type="ChEBI" id="CHEBI:57287"/>
        <dbReference type="ChEBI" id="CHEBI:85008"/>
        <dbReference type="ChEBI" id="CHEBI:456215"/>
        <dbReference type="EC" id="6.2.1.12"/>
    </reaction>
    <physiologicalReaction direction="left-to-right" evidence="5">
        <dbReference type="Rhea" id="RHEA:19642"/>
    </physiologicalReaction>
</comment>
<dbReference type="PANTHER" id="PTHR24096:SF377">
    <property type="entry name" value="4-COUMARATE--COA LIGASE-LIKE 7"/>
    <property type="match status" value="1"/>
</dbReference>
<proteinExistence type="inferred from homology"/>
<dbReference type="PROSITE" id="PS00455">
    <property type="entry name" value="AMP_BINDING"/>
    <property type="match status" value="1"/>
</dbReference>
<dbReference type="SUPFAM" id="SSF56801">
    <property type="entry name" value="Acetyl-CoA synthetase-like"/>
    <property type="match status" value="1"/>
</dbReference>
<dbReference type="CDD" id="cd05904">
    <property type="entry name" value="4CL"/>
    <property type="match status" value="1"/>
</dbReference>
<keyword evidence="4" id="KW-0547">Nucleotide-binding</keyword>
<dbReference type="PANTHER" id="PTHR24096">
    <property type="entry name" value="LONG-CHAIN-FATTY-ACID--COA LIGASE"/>
    <property type="match status" value="1"/>
</dbReference>
<dbReference type="InterPro" id="IPR020845">
    <property type="entry name" value="AMP-binding_CS"/>
</dbReference>
<reference evidence="9 10" key="1">
    <citation type="submission" date="2023-10" db="EMBL/GenBank/DDBJ databases">
        <title>Chromosome-scale genome assembly provides insights into flower coloration mechanisms of Canna indica.</title>
        <authorList>
            <person name="Li C."/>
        </authorList>
    </citation>
    <scope>NUCLEOTIDE SEQUENCE [LARGE SCALE GENOMIC DNA]</scope>
    <source>
        <tissue evidence="9">Flower</tissue>
    </source>
</reference>
<gene>
    <name evidence="9" type="ORF">Cni_G12867</name>
</gene>
<keyword evidence="3 9" id="KW-0436">Ligase</keyword>
<dbReference type="Gene3D" id="3.30.300.30">
    <property type="match status" value="1"/>
</dbReference>
<dbReference type="GO" id="GO:0016207">
    <property type="term" value="F:4-coumarate-CoA ligase activity"/>
    <property type="evidence" value="ECO:0007669"/>
    <property type="project" value="UniProtKB-EC"/>
</dbReference>
<name>A0AAQ3Q9E6_9LILI</name>
<dbReference type="GO" id="GO:0005524">
    <property type="term" value="F:ATP binding"/>
    <property type="evidence" value="ECO:0007669"/>
    <property type="project" value="UniProtKB-KW"/>
</dbReference>
<evidence type="ECO:0000313" key="10">
    <source>
        <dbReference type="Proteomes" id="UP001327560"/>
    </source>
</evidence>
<evidence type="ECO:0000256" key="1">
    <source>
        <dbReference type="ARBA" id="ARBA00006432"/>
    </source>
</evidence>
<dbReference type="GO" id="GO:0106290">
    <property type="term" value="F:trans-cinnamate-CoA ligase activity"/>
    <property type="evidence" value="ECO:0007669"/>
    <property type="project" value="UniProtKB-ARBA"/>
</dbReference>
<dbReference type="GO" id="GO:0009698">
    <property type="term" value="P:phenylpropanoid metabolic process"/>
    <property type="evidence" value="ECO:0007669"/>
    <property type="project" value="UniProtKB-ARBA"/>
</dbReference>
<dbReference type="InterPro" id="IPR045851">
    <property type="entry name" value="AMP-bd_C_sf"/>
</dbReference>
<protein>
    <recommendedName>
        <fullName evidence="2">4-coumarate--CoA ligase</fullName>
        <ecNumber evidence="2">6.2.1.12</ecNumber>
    </recommendedName>
</protein>
<dbReference type="Gene3D" id="3.40.50.12780">
    <property type="entry name" value="N-terminal domain of ligase-like"/>
    <property type="match status" value="1"/>
</dbReference>
<dbReference type="InterPro" id="IPR042099">
    <property type="entry name" value="ANL_N_sf"/>
</dbReference>
<evidence type="ECO:0000256" key="2">
    <source>
        <dbReference type="ARBA" id="ARBA00012959"/>
    </source>
</evidence>
<dbReference type="EC" id="6.2.1.12" evidence="2"/>
<dbReference type="Pfam" id="PF00501">
    <property type="entry name" value="AMP-binding"/>
    <property type="match status" value="1"/>
</dbReference>
<evidence type="ECO:0000256" key="5">
    <source>
        <dbReference type="ARBA" id="ARBA00034252"/>
    </source>
</evidence>
<dbReference type="AlphaFoldDB" id="A0AAQ3Q9E6"/>
<dbReference type="FunFam" id="3.30.300.30:FF:000007">
    <property type="entry name" value="4-coumarate--CoA ligase 2"/>
    <property type="match status" value="1"/>
</dbReference>
<accession>A0AAQ3Q9E6</accession>
<dbReference type="Proteomes" id="UP001327560">
    <property type="component" value="Chromosome 4"/>
</dbReference>
<comment type="similarity">
    <text evidence="1">Belongs to the ATP-dependent AMP-binding enzyme family.</text>
</comment>
<keyword evidence="4" id="KW-0067">ATP-binding</keyword>
<dbReference type="InterPro" id="IPR000873">
    <property type="entry name" value="AMP-dep_synth/lig_dom"/>
</dbReference>
<evidence type="ECO:0000313" key="9">
    <source>
        <dbReference type="EMBL" id="WOL04146.1"/>
    </source>
</evidence>
<evidence type="ECO:0000256" key="4">
    <source>
        <dbReference type="ARBA" id="ARBA00022840"/>
    </source>
</evidence>
<dbReference type="InterPro" id="IPR025110">
    <property type="entry name" value="AMP-bd_C"/>
</dbReference>